<evidence type="ECO:0000313" key="4">
    <source>
        <dbReference type="Proteomes" id="UP000319516"/>
    </source>
</evidence>
<keyword evidence="4" id="KW-1185">Reference proteome</keyword>
<evidence type="ECO:0000313" key="3">
    <source>
        <dbReference type="EMBL" id="TQL49049.1"/>
    </source>
</evidence>
<organism evidence="3 4">
    <name type="scientific">Ornithinicoccus hortensis</name>
    <dbReference type="NCBI Taxonomy" id="82346"/>
    <lineage>
        <taxon>Bacteria</taxon>
        <taxon>Bacillati</taxon>
        <taxon>Actinomycetota</taxon>
        <taxon>Actinomycetes</taxon>
        <taxon>Micrococcales</taxon>
        <taxon>Intrasporangiaceae</taxon>
        <taxon>Ornithinicoccus</taxon>
    </lineage>
</organism>
<feature type="region of interest" description="Disordered" evidence="1">
    <location>
        <begin position="1"/>
        <end position="20"/>
    </location>
</feature>
<dbReference type="Proteomes" id="UP000319516">
    <property type="component" value="Unassembled WGS sequence"/>
</dbReference>
<accession>A0A542YLS6</accession>
<gene>
    <name evidence="3" type="ORF">FB467_0114</name>
</gene>
<keyword evidence="2" id="KW-0472">Membrane</keyword>
<evidence type="ECO:0000256" key="1">
    <source>
        <dbReference type="SAM" id="MobiDB-lite"/>
    </source>
</evidence>
<reference evidence="3 4" key="1">
    <citation type="submission" date="2019-06" db="EMBL/GenBank/DDBJ databases">
        <title>Sequencing the genomes of 1000 actinobacteria strains.</title>
        <authorList>
            <person name="Klenk H.-P."/>
        </authorList>
    </citation>
    <scope>NUCLEOTIDE SEQUENCE [LARGE SCALE GENOMIC DNA]</scope>
    <source>
        <strain evidence="3 4">DSM 12335</strain>
    </source>
</reference>
<keyword evidence="2" id="KW-0812">Transmembrane</keyword>
<dbReference type="EMBL" id="VFOP01000001">
    <property type="protein sequence ID" value="TQL49049.1"/>
    <property type="molecule type" value="Genomic_DNA"/>
</dbReference>
<feature type="transmembrane region" description="Helical" evidence="2">
    <location>
        <begin position="95"/>
        <end position="119"/>
    </location>
</feature>
<proteinExistence type="predicted"/>
<comment type="caution">
    <text evidence="3">The sequence shown here is derived from an EMBL/GenBank/DDBJ whole genome shotgun (WGS) entry which is preliminary data.</text>
</comment>
<feature type="transmembrane region" description="Helical" evidence="2">
    <location>
        <begin position="61"/>
        <end position="83"/>
    </location>
</feature>
<dbReference type="AlphaFoldDB" id="A0A542YLS6"/>
<evidence type="ECO:0000256" key="2">
    <source>
        <dbReference type="SAM" id="Phobius"/>
    </source>
</evidence>
<keyword evidence="2" id="KW-1133">Transmembrane helix</keyword>
<feature type="transmembrane region" description="Helical" evidence="2">
    <location>
        <begin position="37"/>
        <end position="55"/>
    </location>
</feature>
<dbReference type="RefSeq" id="WP_141783358.1">
    <property type="nucleotide sequence ID" value="NZ_BAAAIK010000008.1"/>
</dbReference>
<feature type="transmembrane region" description="Helical" evidence="2">
    <location>
        <begin position="164"/>
        <end position="187"/>
    </location>
</feature>
<feature type="transmembrane region" description="Helical" evidence="2">
    <location>
        <begin position="131"/>
        <end position="152"/>
    </location>
</feature>
<protein>
    <submittedName>
        <fullName evidence="3">Uncharacterized protein</fullName>
    </submittedName>
</protein>
<sequence>MTDSAVPDPGPRTPADLNRPVPAGRVVGNMLRISGNWALAAAACGVLAMGWSELADNGQVWLLWTCVVVAGQLAAIAYSATGISARVRSTNYGHAGFAVGWLASLVLSSLMLLVPAVLFRLVGDLPPPGTAAHLVAAVLFPGLLWMVCLAVLTRWWHLPKPVGAAISIVVVLAALALVMAVPVYYYYGFPSIGVSEPGTPWVGTLLLVGTVVLLPLCLLAVRATPIERIREVRELY</sequence>
<feature type="transmembrane region" description="Helical" evidence="2">
    <location>
        <begin position="199"/>
        <end position="221"/>
    </location>
</feature>
<name>A0A542YLS6_9MICO</name>